<organism evidence="2 3">
    <name type="scientific">Algoriphagus sediminis</name>
    <dbReference type="NCBI Taxonomy" id="3057113"/>
    <lineage>
        <taxon>Bacteria</taxon>
        <taxon>Pseudomonadati</taxon>
        <taxon>Bacteroidota</taxon>
        <taxon>Cytophagia</taxon>
        <taxon>Cytophagales</taxon>
        <taxon>Cyclobacteriaceae</taxon>
        <taxon>Algoriphagus</taxon>
    </lineage>
</organism>
<keyword evidence="3" id="KW-1185">Reference proteome</keyword>
<dbReference type="InterPro" id="IPR018550">
    <property type="entry name" value="Lipid-A_deacylase-rel"/>
</dbReference>
<comment type="caution">
    <text evidence="2">The sequence shown here is derived from an EMBL/GenBank/DDBJ whole genome shotgun (WGS) entry which is preliminary data.</text>
</comment>
<sequence>MKRIAALFLLFLSFQAFGQNKFQKSINFSYESGPFTGTGEDWSNTLNEIIEFRAIDVKLGWKRLRPNYTDHLYRYPTMGFGFTTALPYFEEIGRPMAIYTYMDIPFERYTDQKRLRFGMFGQFGIGFNANPFNEVTNPLNNYLGTRVNAYVHLGLNASYKISKTLDLTTSVGLKHFSNGASTKPNKGLNMVPVSIGLRSYLGPGISDENRIPDYPDLEKRGFWNFAVYTGVRNYEIGDPSYFRGGLGVNYLWEASYKYRLGLGVDMFYAAGLESRFPDGNFNFGDKASFAIVGSWEWKLTEQLYVPIALGVYIHRTDLNQEITQYYERIGVRWRTKSGFFTGMTIKAHKAKADFFEFTFGYTLPGKIKYIRPARK</sequence>
<dbReference type="RefSeq" id="WP_289999158.1">
    <property type="nucleotide sequence ID" value="NZ_JAUEPH010000002.1"/>
</dbReference>
<feature type="chain" id="PRO_5046351856" evidence="1">
    <location>
        <begin position="19"/>
        <end position="375"/>
    </location>
</feature>
<evidence type="ECO:0000256" key="1">
    <source>
        <dbReference type="SAM" id="SignalP"/>
    </source>
</evidence>
<keyword evidence="1" id="KW-0732">Signal</keyword>
<evidence type="ECO:0000313" key="3">
    <source>
        <dbReference type="Proteomes" id="UP001171916"/>
    </source>
</evidence>
<accession>A0ABT7YAP9</accession>
<dbReference type="Proteomes" id="UP001171916">
    <property type="component" value="Unassembled WGS sequence"/>
</dbReference>
<dbReference type="GO" id="GO:0016787">
    <property type="term" value="F:hydrolase activity"/>
    <property type="evidence" value="ECO:0007669"/>
    <property type="project" value="UniProtKB-KW"/>
</dbReference>
<dbReference type="EMBL" id="JAUEPH010000002">
    <property type="protein sequence ID" value="MDN3203598.1"/>
    <property type="molecule type" value="Genomic_DNA"/>
</dbReference>
<feature type="signal peptide" evidence="1">
    <location>
        <begin position="1"/>
        <end position="18"/>
    </location>
</feature>
<evidence type="ECO:0000313" key="2">
    <source>
        <dbReference type="EMBL" id="MDN3203598.1"/>
    </source>
</evidence>
<dbReference type="Pfam" id="PF09411">
    <property type="entry name" value="PagL"/>
    <property type="match status" value="1"/>
</dbReference>
<gene>
    <name evidence="2" type="ORF">QVH07_05540</name>
</gene>
<protein>
    <submittedName>
        <fullName evidence="2">Acyloxyacyl hydrolase</fullName>
    </submittedName>
</protein>
<dbReference type="Gene3D" id="2.40.160.20">
    <property type="match status" value="1"/>
</dbReference>
<proteinExistence type="predicted"/>
<reference evidence="2" key="1">
    <citation type="submission" date="2023-06" db="EMBL/GenBank/DDBJ databases">
        <title>Robiginitalea aurantiacus sp. nov. and Algoriphagus sediminis sp. nov., isolated from coastal sediment.</title>
        <authorList>
            <person name="Zhou Z.Y."/>
            <person name="An J."/>
            <person name="Jia Y.W."/>
            <person name="Du Z.J."/>
        </authorList>
    </citation>
    <scope>NUCLEOTIDE SEQUENCE</scope>
    <source>
        <strain evidence="2">C2-7</strain>
    </source>
</reference>
<name>A0ABT7YAP9_9BACT</name>
<keyword evidence="2" id="KW-0378">Hydrolase</keyword>